<accession>C6M518</accession>
<evidence type="ECO:0000313" key="2">
    <source>
        <dbReference type="Proteomes" id="UP000005365"/>
    </source>
</evidence>
<dbReference type="EMBL" id="ACKO02000008">
    <property type="protein sequence ID" value="EET44656.1"/>
    <property type="molecule type" value="Genomic_DNA"/>
</dbReference>
<gene>
    <name evidence="1" type="ORF">NEISICOT_01618</name>
</gene>
<comment type="caution">
    <text evidence="1">The sequence shown here is derived from an EMBL/GenBank/DDBJ whole genome shotgun (WGS) entry which is preliminary data.</text>
</comment>
<evidence type="ECO:0000313" key="1">
    <source>
        <dbReference type="EMBL" id="EET44656.1"/>
    </source>
</evidence>
<organism evidence="1 2">
    <name type="scientific">Neisseria sicca ATCC 29256</name>
    <dbReference type="NCBI Taxonomy" id="547045"/>
    <lineage>
        <taxon>Bacteria</taxon>
        <taxon>Pseudomonadati</taxon>
        <taxon>Pseudomonadota</taxon>
        <taxon>Betaproteobacteria</taxon>
        <taxon>Neisseriales</taxon>
        <taxon>Neisseriaceae</taxon>
        <taxon>Neisseria</taxon>
    </lineage>
</organism>
<reference evidence="1" key="1">
    <citation type="submission" date="2009-07" db="EMBL/GenBank/DDBJ databases">
        <authorList>
            <person name="Weinstock G."/>
            <person name="Sodergren E."/>
            <person name="Clifton S."/>
            <person name="Fulton L."/>
            <person name="Fulton B."/>
            <person name="Courtney L."/>
            <person name="Fronick C."/>
            <person name="Harrison M."/>
            <person name="Strong C."/>
            <person name="Farmer C."/>
            <person name="Delahaunty K."/>
            <person name="Markovic C."/>
            <person name="Hall O."/>
            <person name="Minx P."/>
            <person name="Tomlinson C."/>
            <person name="Mitreva M."/>
            <person name="Nelson J."/>
            <person name="Hou S."/>
            <person name="Wollam A."/>
            <person name="Pepin K.H."/>
            <person name="Johnson M."/>
            <person name="Bhonagiri V."/>
            <person name="Nash W.E."/>
            <person name="Warren W."/>
            <person name="Chinwalla A."/>
            <person name="Mardis E.R."/>
            <person name="Wilson R.K."/>
        </authorList>
    </citation>
    <scope>NUCLEOTIDE SEQUENCE [LARGE SCALE GENOMIC DNA]</scope>
    <source>
        <strain evidence="1">ATCC 29256</strain>
    </source>
</reference>
<dbReference type="Proteomes" id="UP000005365">
    <property type="component" value="Unassembled WGS sequence"/>
</dbReference>
<keyword evidence="2" id="KW-1185">Reference proteome</keyword>
<sequence>MHQAEQLFLHAEQNQSSAAAHHGVAGHQLRMGEAFVYVFIDDIGFIEDQITFNQNGDLVIRIHYGKIFGLIENINVFDFKIHAFFVQDEATALAERACNA</sequence>
<name>C6M518_NEISI</name>
<proteinExistence type="predicted"/>
<protein>
    <submittedName>
        <fullName evidence="1">Uncharacterized protein</fullName>
    </submittedName>
</protein>
<dbReference type="AlphaFoldDB" id="C6M518"/>